<accession>A0AA88KJR4</accession>
<dbReference type="RefSeq" id="XP_044547807.1">
    <property type="nucleotide sequence ID" value="XM_044695724.1"/>
</dbReference>
<keyword evidence="1" id="KW-0472">Membrane</keyword>
<name>A0AA88KJR4_NAELO</name>
<keyword evidence="1" id="KW-0812">Transmembrane</keyword>
<proteinExistence type="predicted"/>
<comment type="caution">
    <text evidence="2">The sequence shown here is derived from an EMBL/GenBank/DDBJ whole genome shotgun (WGS) entry which is preliminary data.</text>
</comment>
<sequence>MVLLERVVKKSGRKIAIRVLQRIGRGFVLSIPLLGGLLAVISSRNDYQRSLKERKQNNQRVEVHKENSNDSKLHLQKMAPYKYFLISSMFNGLDAVLNCGMLYFMIQQRNKAVRASDDDVHDHSGSIFDIVHQLHNALVSHTLENETIIAMLEVGSIASAITATCVAILGEVVSTQTKINEKLEKQL</sequence>
<evidence type="ECO:0000313" key="2">
    <source>
        <dbReference type="EMBL" id="KAG2382128.1"/>
    </source>
</evidence>
<dbReference type="GeneID" id="68098375"/>
<dbReference type="EMBL" id="PYSW02000025">
    <property type="protein sequence ID" value="KAG2382128.1"/>
    <property type="molecule type" value="Genomic_DNA"/>
</dbReference>
<feature type="transmembrane region" description="Helical" evidence="1">
    <location>
        <begin position="83"/>
        <end position="106"/>
    </location>
</feature>
<protein>
    <submittedName>
        <fullName evidence="2">Uncharacterized protein</fullName>
    </submittedName>
</protein>
<dbReference type="Proteomes" id="UP000816034">
    <property type="component" value="Unassembled WGS sequence"/>
</dbReference>
<gene>
    <name evidence="2" type="ORF">C9374_005920</name>
</gene>
<evidence type="ECO:0000256" key="1">
    <source>
        <dbReference type="SAM" id="Phobius"/>
    </source>
</evidence>
<reference evidence="2 3" key="1">
    <citation type="journal article" date="2018" name="BMC Genomics">
        <title>The genome of Naegleria lovaniensis, the basis for a comparative approach to unravel pathogenicity factors of the human pathogenic amoeba N. fowleri.</title>
        <authorList>
            <person name="Liechti N."/>
            <person name="Schurch N."/>
            <person name="Bruggmann R."/>
            <person name="Wittwer M."/>
        </authorList>
    </citation>
    <scope>NUCLEOTIDE SEQUENCE [LARGE SCALE GENOMIC DNA]</scope>
    <source>
        <strain evidence="2 3">ATCC 30569</strain>
    </source>
</reference>
<evidence type="ECO:0000313" key="3">
    <source>
        <dbReference type="Proteomes" id="UP000816034"/>
    </source>
</evidence>
<organism evidence="2 3">
    <name type="scientific">Naegleria lovaniensis</name>
    <name type="common">Amoeba</name>
    <dbReference type="NCBI Taxonomy" id="51637"/>
    <lineage>
        <taxon>Eukaryota</taxon>
        <taxon>Discoba</taxon>
        <taxon>Heterolobosea</taxon>
        <taxon>Tetramitia</taxon>
        <taxon>Eutetramitia</taxon>
        <taxon>Vahlkampfiidae</taxon>
        <taxon>Naegleria</taxon>
    </lineage>
</organism>
<keyword evidence="1" id="KW-1133">Transmembrane helix</keyword>
<dbReference type="AlphaFoldDB" id="A0AA88KJR4"/>
<feature type="transmembrane region" description="Helical" evidence="1">
    <location>
        <begin position="23"/>
        <end position="41"/>
    </location>
</feature>
<keyword evidence="3" id="KW-1185">Reference proteome</keyword>